<proteinExistence type="predicted"/>
<keyword evidence="1" id="KW-1133">Transmembrane helix</keyword>
<dbReference type="VEuPathDB" id="TriTrypDB:LtaPh_1912000"/>
<feature type="transmembrane region" description="Helical" evidence="1">
    <location>
        <begin position="73"/>
        <end position="96"/>
    </location>
</feature>
<accession>A0A640KFF1</accession>
<keyword evidence="1" id="KW-0472">Membrane</keyword>
<dbReference type="Pfam" id="PF01145">
    <property type="entry name" value="Band_7"/>
    <property type="match status" value="1"/>
</dbReference>
<dbReference type="AlphaFoldDB" id="A0A640KFF1"/>
<comment type="caution">
    <text evidence="3">The sequence shown here is derived from an EMBL/GenBank/DDBJ whole genome shotgun (WGS) entry which is preliminary data.</text>
</comment>
<evidence type="ECO:0000313" key="3">
    <source>
        <dbReference type="EMBL" id="GET88018.1"/>
    </source>
</evidence>
<dbReference type="InterPro" id="IPR036013">
    <property type="entry name" value="Band_7/SPFH_dom_sf"/>
</dbReference>
<dbReference type="EMBL" id="BLBS01000024">
    <property type="protein sequence ID" value="GET88018.1"/>
    <property type="molecule type" value="Genomic_DNA"/>
</dbReference>
<reference evidence="3" key="1">
    <citation type="submission" date="2019-11" db="EMBL/GenBank/DDBJ databases">
        <title>Leishmania tarentolae CDS.</title>
        <authorList>
            <person name="Goto Y."/>
            <person name="Yamagishi J."/>
        </authorList>
    </citation>
    <scope>NUCLEOTIDE SEQUENCE [LARGE SCALE GENOMIC DNA]</scope>
    <source>
        <strain evidence="3">Parrot Tar II</strain>
    </source>
</reference>
<dbReference type="Proteomes" id="UP000419144">
    <property type="component" value="Unassembled WGS sequence"/>
</dbReference>
<dbReference type="PANTHER" id="PTHR43327:SF10">
    <property type="entry name" value="STOMATIN-LIKE PROTEIN 2, MITOCHONDRIAL"/>
    <property type="match status" value="1"/>
</dbReference>
<dbReference type="OrthoDB" id="434619at2759"/>
<sequence length="414" mass="45809">MGLCRSYCYGCNSEKKCCVLVSRSPLLTLPFACAETHTQLLCSDRFRHKFTYHRCVHTPVHALDDTVIFSYRFLSVVATSVYLVCVCVCVCCAFILSQCIGSCTSRPGTHQQRDITAVIVHPPHHPITLSALLPVASMGTCPSISESEAGIVETCGRFSYTADPGIHCLWCGSTLVRRVTLRLQEYELKVESKTKDNVFVILSLVIQYQVAPGKLAEVYYTCDSSLECMRDYVLNSIRAKIPLYKLEALYVERGTISQQLKDEVDAIINTYGIEIVSALISDIDPGAEITKAMNEVQKFQRLRVASVDAAETEKLKRVRAAEARCEARRLSGEGLAEQRKAIVAGLMQSIEDVQSEVRDLTSSDATNMLLMNQYYDTLQAIAANSSSSVIMLESNGGLEKVAAQLRQGVTHMMQ</sequence>
<dbReference type="InterPro" id="IPR001107">
    <property type="entry name" value="Band_7"/>
</dbReference>
<evidence type="ECO:0000313" key="4">
    <source>
        <dbReference type="Proteomes" id="UP000419144"/>
    </source>
</evidence>
<dbReference type="SUPFAM" id="SSF117892">
    <property type="entry name" value="Band 7/SPFH domain"/>
    <property type="match status" value="1"/>
</dbReference>
<gene>
    <name evidence="3" type="ORF">LtaPh_1912000</name>
</gene>
<evidence type="ECO:0000256" key="1">
    <source>
        <dbReference type="SAM" id="Phobius"/>
    </source>
</evidence>
<keyword evidence="1" id="KW-0812">Transmembrane</keyword>
<name>A0A640KFF1_LEITA</name>
<dbReference type="SMART" id="SM00244">
    <property type="entry name" value="PHB"/>
    <property type="match status" value="1"/>
</dbReference>
<dbReference type="PANTHER" id="PTHR43327">
    <property type="entry name" value="STOMATIN-LIKE PROTEIN 2, MITOCHONDRIAL"/>
    <property type="match status" value="1"/>
</dbReference>
<dbReference type="CDD" id="cd03407">
    <property type="entry name" value="SPFH_like_u4"/>
    <property type="match status" value="1"/>
</dbReference>
<dbReference type="Gene3D" id="3.30.479.30">
    <property type="entry name" value="Band 7 domain"/>
    <property type="match status" value="1"/>
</dbReference>
<protein>
    <recommendedName>
        <fullName evidence="2">Band 7 domain-containing protein</fullName>
    </recommendedName>
</protein>
<keyword evidence="4" id="KW-1185">Reference proteome</keyword>
<organism evidence="3 4">
    <name type="scientific">Leishmania tarentolae</name>
    <name type="common">Sauroleishmania tarentolae</name>
    <dbReference type="NCBI Taxonomy" id="5689"/>
    <lineage>
        <taxon>Eukaryota</taxon>
        <taxon>Discoba</taxon>
        <taxon>Euglenozoa</taxon>
        <taxon>Kinetoplastea</taxon>
        <taxon>Metakinetoplastina</taxon>
        <taxon>Trypanosomatida</taxon>
        <taxon>Trypanosomatidae</taxon>
        <taxon>Leishmaniinae</taxon>
        <taxon>Leishmania</taxon>
        <taxon>lizard Leishmania</taxon>
    </lineage>
</organism>
<evidence type="ECO:0000259" key="2">
    <source>
        <dbReference type="SMART" id="SM00244"/>
    </source>
</evidence>
<dbReference type="InterPro" id="IPR050710">
    <property type="entry name" value="Band7/mec-2_domain"/>
</dbReference>
<feature type="domain" description="Band 7" evidence="2">
    <location>
        <begin position="143"/>
        <end position="297"/>
    </location>
</feature>